<dbReference type="HOGENOM" id="CLU_099041_0_1_5"/>
<sequence length="187" mass="20120">MMRTVRLYGSLAQKFGSSFRLDVRSLAEACRALGAQLPGFRQAIEDGRFRVTVGRSRRTGWQLDKDLISFGLPEGDLHIVPVIRARKSGLSVGKIIVGTLIAVATWWMGGPAWLISMGAMVALQGVSSLLSPKKKTEKQKKSYMFQGADNVSEQGIPVPLVYGRAMVNPITISAGVTTANSTGLPTA</sequence>
<evidence type="ECO:0000256" key="1">
    <source>
        <dbReference type="SAM" id="Phobius"/>
    </source>
</evidence>
<keyword evidence="1" id="KW-0472">Membrane</keyword>
<organism evidence="2 3">
    <name type="scientific">Methylobacterium nodulans (strain LMG 21967 / CNCM I-2342 / ORS 2060)</name>
    <dbReference type="NCBI Taxonomy" id="460265"/>
    <lineage>
        <taxon>Bacteria</taxon>
        <taxon>Pseudomonadati</taxon>
        <taxon>Pseudomonadota</taxon>
        <taxon>Alphaproteobacteria</taxon>
        <taxon>Hyphomicrobiales</taxon>
        <taxon>Methylobacteriaceae</taxon>
        <taxon>Methylobacterium</taxon>
    </lineage>
</organism>
<dbReference type="Proteomes" id="UP000008207">
    <property type="component" value="Chromosome"/>
</dbReference>
<gene>
    <name evidence="2" type="ordered locus">Mnod_5751</name>
</gene>
<keyword evidence="3" id="KW-1185">Reference proteome</keyword>
<keyword evidence="1" id="KW-0812">Transmembrane</keyword>
<dbReference type="RefSeq" id="WP_015932179.1">
    <property type="nucleotide sequence ID" value="NC_011894.1"/>
</dbReference>
<protein>
    <submittedName>
        <fullName evidence="2">Lambda tail assembly I</fullName>
    </submittedName>
</protein>
<dbReference type="InterPro" id="IPR010654">
    <property type="entry name" value="Phage_lambda_tail_I"/>
</dbReference>
<dbReference type="AlphaFoldDB" id="B8IRN0"/>
<feature type="transmembrane region" description="Helical" evidence="1">
    <location>
        <begin position="89"/>
        <end position="107"/>
    </location>
</feature>
<dbReference type="eggNOG" id="COG4723">
    <property type="taxonomic scope" value="Bacteria"/>
</dbReference>
<proteinExistence type="predicted"/>
<evidence type="ECO:0000313" key="3">
    <source>
        <dbReference type="Proteomes" id="UP000008207"/>
    </source>
</evidence>
<name>B8IRN0_METNO</name>
<dbReference type="OrthoDB" id="7995004at2"/>
<accession>B8IRN0</accession>
<evidence type="ECO:0000313" key="2">
    <source>
        <dbReference type="EMBL" id="ACL60580.1"/>
    </source>
</evidence>
<reference evidence="2 3" key="1">
    <citation type="submission" date="2009-01" db="EMBL/GenBank/DDBJ databases">
        <title>Complete sequence of chromosome of Methylobacterium nodulans ORS 2060.</title>
        <authorList>
            <consortium name="US DOE Joint Genome Institute"/>
            <person name="Lucas S."/>
            <person name="Copeland A."/>
            <person name="Lapidus A."/>
            <person name="Glavina del Rio T."/>
            <person name="Dalin E."/>
            <person name="Tice H."/>
            <person name="Bruce D."/>
            <person name="Goodwin L."/>
            <person name="Pitluck S."/>
            <person name="Sims D."/>
            <person name="Brettin T."/>
            <person name="Detter J.C."/>
            <person name="Han C."/>
            <person name="Larimer F."/>
            <person name="Land M."/>
            <person name="Hauser L."/>
            <person name="Kyrpides N."/>
            <person name="Ivanova N."/>
            <person name="Marx C.J."/>
            <person name="Richardson P."/>
        </authorList>
    </citation>
    <scope>NUCLEOTIDE SEQUENCE [LARGE SCALE GENOMIC DNA]</scope>
    <source>
        <strain evidence="3">LMG 21967 / CNCM I-2342 / ORS 2060</strain>
    </source>
</reference>
<keyword evidence="1" id="KW-1133">Transmembrane helix</keyword>
<dbReference type="STRING" id="460265.Mnod_5751"/>
<dbReference type="KEGG" id="mno:Mnod_5751"/>
<feature type="transmembrane region" description="Helical" evidence="1">
    <location>
        <begin position="113"/>
        <end position="131"/>
    </location>
</feature>
<dbReference type="EMBL" id="CP001349">
    <property type="protein sequence ID" value="ACL60580.1"/>
    <property type="molecule type" value="Genomic_DNA"/>
</dbReference>
<dbReference type="Pfam" id="PF06805">
    <property type="entry name" value="Lambda_tail_I"/>
    <property type="match status" value="1"/>
</dbReference>